<comment type="caution">
    <text evidence="7">The sequence shown here is derived from an EMBL/GenBank/DDBJ whole genome shotgun (WGS) entry which is preliminary data.</text>
</comment>
<dbReference type="PANTHER" id="PTHR23514">
    <property type="entry name" value="BYPASS OF STOP CODON PROTEIN 6"/>
    <property type="match status" value="1"/>
</dbReference>
<dbReference type="OrthoDB" id="9809599at2"/>
<keyword evidence="4 5" id="KW-0472">Membrane</keyword>
<dbReference type="PANTHER" id="PTHR23514:SF13">
    <property type="entry name" value="INNER MEMBRANE PROTEIN YBJJ"/>
    <property type="match status" value="1"/>
</dbReference>
<dbReference type="InterPro" id="IPR011701">
    <property type="entry name" value="MFS"/>
</dbReference>
<dbReference type="PROSITE" id="PS50850">
    <property type="entry name" value="MFS"/>
    <property type="match status" value="1"/>
</dbReference>
<dbReference type="Pfam" id="PF07690">
    <property type="entry name" value="MFS_1"/>
    <property type="match status" value="1"/>
</dbReference>
<feature type="transmembrane region" description="Helical" evidence="5">
    <location>
        <begin position="279"/>
        <end position="297"/>
    </location>
</feature>
<dbReference type="InterPro" id="IPR051788">
    <property type="entry name" value="MFS_Transporter"/>
</dbReference>
<dbReference type="GO" id="GO:0022857">
    <property type="term" value="F:transmembrane transporter activity"/>
    <property type="evidence" value="ECO:0007669"/>
    <property type="project" value="InterPro"/>
</dbReference>
<evidence type="ECO:0000256" key="1">
    <source>
        <dbReference type="ARBA" id="ARBA00004141"/>
    </source>
</evidence>
<name>A0A4V1ZDR1_9BACT</name>
<feature type="transmembrane region" description="Helical" evidence="5">
    <location>
        <begin position="334"/>
        <end position="358"/>
    </location>
</feature>
<comment type="subcellular location">
    <subcellularLocation>
        <location evidence="1">Membrane</location>
        <topology evidence="1">Multi-pass membrane protein</topology>
    </subcellularLocation>
</comment>
<evidence type="ECO:0000313" key="7">
    <source>
        <dbReference type="EMBL" id="RYU97040.1"/>
    </source>
</evidence>
<dbReference type="InterPro" id="IPR020846">
    <property type="entry name" value="MFS_dom"/>
</dbReference>
<feature type="transmembrane region" description="Helical" evidence="5">
    <location>
        <begin position="364"/>
        <end position="382"/>
    </location>
</feature>
<evidence type="ECO:0000259" key="6">
    <source>
        <dbReference type="PROSITE" id="PS50850"/>
    </source>
</evidence>
<evidence type="ECO:0000256" key="2">
    <source>
        <dbReference type="ARBA" id="ARBA00022692"/>
    </source>
</evidence>
<reference evidence="7 8" key="1">
    <citation type="submission" date="2019-02" db="EMBL/GenBank/DDBJ databases">
        <title>Bacterial novel species Emticicia sp. 17J42-9 isolated from soil.</title>
        <authorList>
            <person name="Jung H.-Y."/>
        </authorList>
    </citation>
    <scope>NUCLEOTIDE SEQUENCE [LARGE SCALE GENOMIC DNA]</scope>
    <source>
        <strain evidence="7 8">17J42-9</strain>
    </source>
</reference>
<feature type="transmembrane region" description="Helical" evidence="5">
    <location>
        <begin position="20"/>
        <end position="40"/>
    </location>
</feature>
<feature type="transmembrane region" description="Helical" evidence="5">
    <location>
        <begin position="244"/>
        <end position="267"/>
    </location>
</feature>
<sequence>MTTLVTDDLSTHKKLRKARISTLMIFLVCGIGLATWVPMVPLAKIRLQLNDASLGLILLCLGAGAMTIMPFTGSLINKFGSRLIMLIAALLIAAILPLLLFASTSVMLAVALYIFGVGIGAIDVSMNAQAVIIQERTGKYIMSSFHGFFSLGGLIGSLGLGFLLGLGLSSTVAIFSISGLLALISVSQYTHLLPHSEEKQVETATLIIPKGRVLILGLMCFVAFLAEGAILDWSAVFLQFHRNFTASTSGVGFAAFSVAMAIMRISGDKIINQFSSQKVVLYGAVLAAIGIFAAILIPYGIATIIGFVLVGIGCANIVPVFFSTAGNLPDMAPSAAIAGVTTLGYIGQLAGPALLGFIAELTSLPLALGLVSILLLIVAFTFNEK</sequence>
<dbReference type="Gene3D" id="1.20.1250.20">
    <property type="entry name" value="MFS general substrate transporter like domains"/>
    <property type="match status" value="2"/>
</dbReference>
<feature type="transmembrane region" description="Helical" evidence="5">
    <location>
        <begin position="145"/>
        <end position="166"/>
    </location>
</feature>
<dbReference type="CDD" id="cd17393">
    <property type="entry name" value="MFS_MosC_like"/>
    <property type="match status" value="1"/>
</dbReference>
<dbReference type="InterPro" id="IPR036259">
    <property type="entry name" value="MFS_trans_sf"/>
</dbReference>
<dbReference type="RefSeq" id="WP_130019617.1">
    <property type="nucleotide sequence ID" value="NZ_SEWF01000004.1"/>
</dbReference>
<dbReference type="Proteomes" id="UP000293162">
    <property type="component" value="Unassembled WGS sequence"/>
</dbReference>
<dbReference type="EMBL" id="SEWF01000004">
    <property type="protein sequence ID" value="RYU97040.1"/>
    <property type="molecule type" value="Genomic_DNA"/>
</dbReference>
<feature type="transmembrane region" description="Helical" evidence="5">
    <location>
        <begin position="172"/>
        <end position="192"/>
    </location>
</feature>
<dbReference type="SUPFAM" id="SSF103473">
    <property type="entry name" value="MFS general substrate transporter"/>
    <property type="match status" value="1"/>
</dbReference>
<dbReference type="AlphaFoldDB" id="A0A4V1ZDR1"/>
<accession>A0A4V1ZDR1</accession>
<evidence type="ECO:0000256" key="5">
    <source>
        <dbReference type="SAM" id="Phobius"/>
    </source>
</evidence>
<feature type="transmembrane region" description="Helical" evidence="5">
    <location>
        <begin position="108"/>
        <end position="133"/>
    </location>
</feature>
<feature type="transmembrane region" description="Helical" evidence="5">
    <location>
        <begin position="83"/>
        <end position="102"/>
    </location>
</feature>
<keyword evidence="2 5" id="KW-0812">Transmembrane</keyword>
<feature type="transmembrane region" description="Helical" evidence="5">
    <location>
        <begin position="52"/>
        <end position="71"/>
    </location>
</feature>
<evidence type="ECO:0000313" key="8">
    <source>
        <dbReference type="Proteomes" id="UP000293162"/>
    </source>
</evidence>
<organism evidence="7 8">
    <name type="scientific">Emticicia agri</name>
    <dbReference type="NCBI Taxonomy" id="2492393"/>
    <lineage>
        <taxon>Bacteria</taxon>
        <taxon>Pseudomonadati</taxon>
        <taxon>Bacteroidota</taxon>
        <taxon>Cytophagia</taxon>
        <taxon>Cytophagales</taxon>
        <taxon>Leadbetterellaceae</taxon>
        <taxon>Emticicia</taxon>
    </lineage>
</organism>
<feature type="transmembrane region" description="Helical" evidence="5">
    <location>
        <begin position="213"/>
        <end position="238"/>
    </location>
</feature>
<feature type="transmembrane region" description="Helical" evidence="5">
    <location>
        <begin position="303"/>
        <end position="322"/>
    </location>
</feature>
<keyword evidence="3 5" id="KW-1133">Transmembrane helix</keyword>
<keyword evidence="8" id="KW-1185">Reference proteome</keyword>
<protein>
    <submittedName>
        <fullName evidence="7">MFS transporter</fullName>
    </submittedName>
</protein>
<evidence type="ECO:0000256" key="3">
    <source>
        <dbReference type="ARBA" id="ARBA00022989"/>
    </source>
</evidence>
<feature type="domain" description="Major facilitator superfamily (MFS) profile" evidence="6">
    <location>
        <begin position="18"/>
        <end position="385"/>
    </location>
</feature>
<evidence type="ECO:0000256" key="4">
    <source>
        <dbReference type="ARBA" id="ARBA00023136"/>
    </source>
</evidence>
<proteinExistence type="predicted"/>
<dbReference type="GO" id="GO:0016020">
    <property type="term" value="C:membrane"/>
    <property type="evidence" value="ECO:0007669"/>
    <property type="project" value="UniProtKB-SubCell"/>
</dbReference>
<gene>
    <name evidence="7" type="ORF">EWM59_03780</name>
</gene>